<dbReference type="GO" id="GO:0005737">
    <property type="term" value="C:cytoplasm"/>
    <property type="evidence" value="ECO:0007669"/>
    <property type="project" value="TreeGrafter"/>
</dbReference>
<keyword evidence="5" id="KW-0479">Metal-binding</keyword>
<comment type="caution">
    <text evidence="12">The sequence shown here is derived from an EMBL/GenBank/DDBJ whole genome shotgun (WGS) entry which is preliminary data.</text>
</comment>
<evidence type="ECO:0000256" key="11">
    <source>
        <dbReference type="SAM" id="SignalP"/>
    </source>
</evidence>
<comment type="catalytic activity">
    <reaction evidence="10">
        <text>O-phospho-D-serine + H2O = D-serine + phosphate</text>
        <dbReference type="Rhea" id="RHEA:24873"/>
        <dbReference type="ChEBI" id="CHEBI:15377"/>
        <dbReference type="ChEBI" id="CHEBI:35247"/>
        <dbReference type="ChEBI" id="CHEBI:43474"/>
        <dbReference type="ChEBI" id="CHEBI:58680"/>
        <dbReference type="EC" id="3.1.3.3"/>
    </reaction>
</comment>
<feature type="chain" id="PRO_5007130433" description="phosphoserine phosphatase" evidence="11">
    <location>
        <begin position="29"/>
        <end position="425"/>
    </location>
</feature>
<keyword evidence="11" id="KW-0732">Signal</keyword>
<evidence type="ECO:0000256" key="1">
    <source>
        <dbReference type="ARBA" id="ARBA00001946"/>
    </source>
</evidence>
<name>A0A108IMI7_9BURK</name>
<proteinExistence type="predicted"/>
<dbReference type="RefSeq" id="WP_060148647.1">
    <property type="nucleotide sequence ID" value="NZ_LPGD01000022.1"/>
</dbReference>
<keyword evidence="8" id="KW-0718">Serine biosynthesis</keyword>
<dbReference type="InterPro" id="IPR036412">
    <property type="entry name" value="HAD-like_sf"/>
</dbReference>
<evidence type="ECO:0000256" key="2">
    <source>
        <dbReference type="ARBA" id="ARBA00005135"/>
    </source>
</evidence>
<dbReference type="STRING" id="1503054.WT74_29980"/>
<evidence type="ECO:0000256" key="3">
    <source>
        <dbReference type="ARBA" id="ARBA00012640"/>
    </source>
</evidence>
<dbReference type="AlphaFoldDB" id="A0A108IMI7"/>
<comment type="pathway">
    <text evidence="2">Amino-acid biosynthesis; L-serine biosynthesis; L-serine from 3-phospho-D-glycerate: step 3/3.</text>
</comment>
<dbReference type="Proteomes" id="UP000068603">
    <property type="component" value="Unassembled WGS sequence"/>
</dbReference>
<evidence type="ECO:0000256" key="4">
    <source>
        <dbReference type="ARBA" id="ARBA00022605"/>
    </source>
</evidence>
<dbReference type="EC" id="3.1.3.3" evidence="3"/>
<gene>
    <name evidence="12" type="ORF">WT44_29150</name>
</gene>
<dbReference type="InterPro" id="IPR023214">
    <property type="entry name" value="HAD_sf"/>
</dbReference>
<dbReference type="EMBL" id="LPHB01000079">
    <property type="protein sequence ID" value="KWA54120.1"/>
    <property type="molecule type" value="Genomic_DNA"/>
</dbReference>
<keyword evidence="7" id="KW-0460">Magnesium</keyword>
<dbReference type="InterPro" id="IPR050582">
    <property type="entry name" value="HAD-like_SerB"/>
</dbReference>
<evidence type="ECO:0000313" key="12">
    <source>
        <dbReference type="EMBL" id="KWA54120.1"/>
    </source>
</evidence>
<keyword evidence="6" id="KW-0378">Hydrolase</keyword>
<comment type="cofactor">
    <cofactor evidence="1">
        <name>Mg(2+)</name>
        <dbReference type="ChEBI" id="CHEBI:18420"/>
    </cofactor>
</comment>
<reference evidence="12 13" key="1">
    <citation type="submission" date="2015-11" db="EMBL/GenBank/DDBJ databases">
        <title>Expanding the genomic diversity of Burkholderia species for the development of highly accurate diagnostics.</title>
        <authorList>
            <person name="Sahl J."/>
            <person name="Keim P."/>
            <person name="Wagner D."/>
        </authorList>
    </citation>
    <scope>NUCLEOTIDE SEQUENCE [LARGE SCALE GENOMIC DNA]</scope>
    <source>
        <strain evidence="12 13">MSMB1960WGS</strain>
    </source>
</reference>
<dbReference type="SUPFAM" id="SSF56784">
    <property type="entry name" value="HAD-like"/>
    <property type="match status" value="1"/>
</dbReference>
<sequence length="425" mass="47364">MQRRTFLNTLAAASAATSLMLKAGTADAKNASAPDALDPGRWSPFNAARLQAMLDRHGSGRAGYDAKRRPYAVFDWDNTCIMNDCEEALLMYQIDHLQYKLTPDEFVDVMWQDVPKGAFAKDYTTVDGKPVTMEDLAADVEADYRWLYANYQGFGGGKSLDEIRETDQFKDFRAKLYYMYDAICDTHPLEIGYKWIIYFYRNMTTAELQAMAQASNDRAIGDALRKVKYESPKTLPGKAGVVAATHFHGIRIHEEIRGLMHTLRANGIDVYVSTASIDDVVRVFAGHPNYGYGVPPENVIGLRLDKKDGKYVSHYPDGWHFNYGPGKTVGIRNVLQANKGYGPVLVAGDSDGDAWMLRDFKDTAVGVIVNRMKKGEIGADSKLAAAQIGSPDARFILQGRDEHTGLMIPDEKSIKYGKTERRLLA</sequence>
<dbReference type="PANTHER" id="PTHR43344">
    <property type="entry name" value="PHOSPHOSERINE PHOSPHATASE"/>
    <property type="match status" value="1"/>
</dbReference>
<feature type="signal peptide" evidence="11">
    <location>
        <begin position="1"/>
        <end position="28"/>
    </location>
</feature>
<dbReference type="GO" id="GO:0036424">
    <property type="term" value="F:L-phosphoserine phosphatase activity"/>
    <property type="evidence" value="ECO:0007669"/>
    <property type="project" value="TreeGrafter"/>
</dbReference>
<comment type="catalytic activity">
    <reaction evidence="9">
        <text>O-phospho-L-serine + H2O = L-serine + phosphate</text>
        <dbReference type="Rhea" id="RHEA:21208"/>
        <dbReference type="ChEBI" id="CHEBI:15377"/>
        <dbReference type="ChEBI" id="CHEBI:33384"/>
        <dbReference type="ChEBI" id="CHEBI:43474"/>
        <dbReference type="ChEBI" id="CHEBI:57524"/>
        <dbReference type="EC" id="3.1.3.3"/>
    </reaction>
</comment>
<evidence type="ECO:0000256" key="10">
    <source>
        <dbReference type="ARBA" id="ARBA00048523"/>
    </source>
</evidence>
<dbReference type="Gene3D" id="1.20.1440.320">
    <property type="match status" value="1"/>
</dbReference>
<evidence type="ECO:0000256" key="5">
    <source>
        <dbReference type="ARBA" id="ARBA00022723"/>
    </source>
</evidence>
<evidence type="ECO:0000256" key="8">
    <source>
        <dbReference type="ARBA" id="ARBA00023299"/>
    </source>
</evidence>
<accession>A0A108IMI7</accession>
<dbReference type="GO" id="GO:0006564">
    <property type="term" value="P:L-serine biosynthetic process"/>
    <property type="evidence" value="ECO:0007669"/>
    <property type="project" value="UniProtKB-KW"/>
</dbReference>
<evidence type="ECO:0000313" key="13">
    <source>
        <dbReference type="Proteomes" id="UP000068603"/>
    </source>
</evidence>
<dbReference type="GO" id="GO:0000287">
    <property type="term" value="F:magnesium ion binding"/>
    <property type="evidence" value="ECO:0007669"/>
    <property type="project" value="TreeGrafter"/>
</dbReference>
<dbReference type="CDD" id="cd01427">
    <property type="entry name" value="HAD_like"/>
    <property type="match status" value="1"/>
</dbReference>
<dbReference type="PANTHER" id="PTHR43344:SF2">
    <property type="entry name" value="PHOSPHOSERINE PHOSPHATASE"/>
    <property type="match status" value="1"/>
</dbReference>
<keyword evidence="4" id="KW-0028">Amino-acid biosynthesis</keyword>
<protein>
    <recommendedName>
        <fullName evidence="3">phosphoserine phosphatase</fullName>
        <ecNumber evidence="3">3.1.3.3</ecNumber>
    </recommendedName>
</protein>
<dbReference type="Gene3D" id="3.40.50.1000">
    <property type="entry name" value="HAD superfamily/HAD-like"/>
    <property type="match status" value="1"/>
</dbReference>
<evidence type="ECO:0000256" key="6">
    <source>
        <dbReference type="ARBA" id="ARBA00022801"/>
    </source>
</evidence>
<organism evidence="12">
    <name type="scientific">Burkholderia stagnalis</name>
    <dbReference type="NCBI Taxonomy" id="1503054"/>
    <lineage>
        <taxon>Bacteria</taxon>
        <taxon>Pseudomonadati</taxon>
        <taxon>Pseudomonadota</taxon>
        <taxon>Betaproteobacteria</taxon>
        <taxon>Burkholderiales</taxon>
        <taxon>Burkholderiaceae</taxon>
        <taxon>Burkholderia</taxon>
        <taxon>Burkholderia cepacia complex</taxon>
    </lineage>
</organism>
<evidence type="ECO:0000256" key="9">
    <source>
        <dbReference type="ARBA" id="ARBA00048138"/>
    </source>
</evidence>
<evidence type="ECO:0000256" key="7">
    <source>
        <dbReference type="ARBA" id="ARBA00022842"/>
    </source>
</evidence>